<evidence type="ECO:0000256" key="2">
    <source>
        <dbReference type="ARBA" id="ARBA00012438"/>
    </source>
</evidence>
<dbReference type="InterPro" id="IPR000700">
    <property type="entry name" value="PAS-assoc_C"/>
</dbReference>
<comment type="catalytic activity">
    <reaction evidence="1">
        <text>ATP + protein L-histidine = ADP + protein N-phospho-L-histidine.</text>
        <dbReference type="EC" id="2.7.13.3"/>
    </reaction>
</comment>
<dbReference type="Pfam" id="PF13426">
    <property type="entry name" value="PAS_9"/>
    <property type="match status" value="1"/>
</dbReference>
<dbReference type="PROSITE" id="PS50109">
    <property type="entry name" value="HIS_KIN"/>
    <property type="match status" value="1"/>
</dbReference>
<dbReference type="EMBL" id="CP076723">
    <property type="protein sequence ID" value="QWV92626.1"/>
    <property type="molecule type" value="Genomic_DNA"/>
</dbReference>
<feature type="domain" description="PAS" evidence="7">
    <location>
        <begin position="212"/>
        <end position="253"/>
    </location>
</feature>
<feature type="domain" description="PAC" evidence="8">
    <location>
        <begin position="161"/>
        <end position="211"/>
    </location>
</feature>
<feature type="domain" description="Histidine kinase" evidence="5">
    <location>
        <begin position="353"/>
        <end position="569"/>
    </location>
</feature>
<dbReference type="RefSeq" id="WP_216799392.1">
    <property type="nucleotide sequence ID" value="NZ_CP076723.1"/>
</dbReference>
<evidence type="ECO:0000259" key="7">
    <source>
        <dbReference type="PROSITE" id="PS50112"/>
    </source>
</evidence>
<proteinExistence type="predicted"/>
<dbReference type="Proteomes" id="UP000683557">
    <property type="component" value="Chromosome"/>
</dbReference>
<feature type="transmembrane region" description="Helical" evidence="4">
    <location>
        <begin position="16"/>
        <end position="38"/>
    </location>
</feature>
<dbReference type="InterPro" id="IPR003594">
    <property type="entry name" value="HATPase_dom"/>
</dbReference>
<dbReference type="CDD" id="cd00130">
    <property type="entry name" value="PAS"/>
    <property type="match status" value="1"/>
</dbReference>
<evidence type="ECO:0000259" key="8">
    <source>
        <dbReference type="PROSITE" id="PS50113"/>
    </source>
</evidence>
<dbReference type="Pfam" id="PF00072">
    <property type="entry name" value="Response_reg"/>
    <property type="match status" value="1"/>
</dbReference>
<keyword evidence="4" id="KW-1133">Transmembrane helix</keyword>
<name>A0ABX8J6A8_9BACT</name>
<evidence type="ECO:0000259" key="5">
    <source>
        <dbReference type="PROSITE" id="PS50109"/>
    </source>
</evidence>
<keyword evidence="3" id="KW-0597">Phosphoprotein</keyword>
<dbReference type="SMART" id="SM00387">
    <property type="entry name" value="HATPase_c"/>
    <property type="match status" value="1"/>
</dbReference>
<dbReference type="PROSITE" id="PS50113">
    <property type="entry name" value="PAC"/>
    <property type="match status" value="1"/>
</dbReference>
<dbReference type="Pfam" id="PF02518">
    <property type="entry name" value="HATPase_c"/>
    <property type="match status" value="1"/>
</dbReference>
<protein>
    <recommendedName>
        <fullName evidence="2">histidine kinase</fullName>
        <ecNumber evidence="2">2.7.13.3</ecNumber>
    </recommendedName>
</protein>
<evidence type="ECO:0000313" key="10">
    <source>
        <dbReference type="Proteomes" id="UP000683557"/>
    </source>
</evidence>
<dbReference type="InterPro" id="IPR003661">
    <property type="entry name" value="HisK_dim/P_dom"/>
</dbReference>
<dbReference type="EC" id="2.7.13.3" evidence="2"/>
<evidence type="ECO:0000259" key="6">
    <source>
        <dbReference type="PROSITE" id="PS50110"/>
    </source>
</evidence>
<dbReference type="InterPro" id="IPR001789">
    <property type="entry name" value="Sig_transdc_resp-reg_receiver"/>
</dbReference>
<reference evidence="9 10" key="1">
    <citation type="submission" date="2021-06" db="EMBL/GenBank/DDBJ databases">
        <title>Gemonas diversity in paddy soil.</title>
        <authorList>
            <person name="Liu G."/>
        </authorList>
    </citation>
    <scope>NUCLEOTIDE SEQUENCE [LARGE SCALE GENOMIC DNA]</scope>
    <source>
        <strain evidence="9 10">RG10</strain>
    </source>
</reference>
<dbReference type="NCBIfam" id="TIGR00229">
    <property type="entry name" value="sensory_box"/>
    <property type="match status" value="1"/>
</dbReference>
<dbReference type="InterPro" id="IPR000014">
    <property type="entry name" value="PAS"/>
</dbReference>
<evidence type="ECO:0000313" key="9">
    <source>
        <dbReference type="EMBL" id="QWV92626.1"/>
    </source>
</evidence>
<gene>
    <name evidence="9" type="ORF">KP004_15760</name>
</gene>
<keyword evidence="4" id="KW-0812">Transmembrane</keyword>
<feature type="domain" description="PAS" evidence="7">
    <location>
        <begin position="85"/>
        <end position="127"/>
    </location>
</feature>
<keyword evidence="4" id="KW-0472">Membrane</keyword>
<dbReference type="SMART" id="SM00448">
    <property type="entry name" value="REC"/>
    <property type="match status" value="1"/>
</dbReference>
<evidence type="ECO:0000256" key="4">
    <source>
        <dbReference type="SAM" id="Phobius"/>
    </source>
</evidence>
<keyword evidence="10" id="KW-1185">Reference proteome</keyword>
<dbReference type="InterPro" id="IPR005467">
    <property type="entry name" value="His_kinase_dom"/>
</dbReference>
<dbReference type="SMART" id="SM00388">
    <property type="entry name" value="HisKA"/>
    <property type="match status" value="1"/>
</dbReference>
<sequence>MRAASKRNQRREINKIVGVYALFGSAWIYLSGYALIWLVSDRHIAEQIEVYKGLMFIMVTSALLYQLISRFAGRLAESVDRLEQSEARFQAIYHNVNDALFIHDAATGQLVDVNRTMCEMFGYTPEEAHSLTVGELSLGEPPYTDEDAWLLLQQAASGPPMTVRWRSKKKDGSLFWSEVSLRRADIGGSDRIIVLVRDITARHEIEEALQQNEEILKVLMEEMPAGVGWADESGRVQYLNSYVSDWLGFVSEDRPTLEELMQRALPDPAYRDRTLAPWREEIGKTTLESGTPITPLEAKISCVDGSSRHVILNTRLVRHRLLFTLTDITKWEAMQQEVLKAQKLESLGVLAGGIAHDFNNILTGILGNLSFAELLLDQDHPARGAVKNAEKASQRAAELAHQLLTFSRGGQPIKKVVPLGRLLQESLTLALHGTKVQTRLNLQEGLHAIEADEGQMNQAFSNVIINACQAMPGGGVLTVTAENLPLAANNSQTLPPGDYAKISFSDEGCGIAYEDQKLIFDPYYSTKPGGSGLGLASVHSIVIKHGGRVEVTSAPGAGTTLTFYLPSAGEAVAEEAPRQPERNTKAGEGTVLVMDDEEAIRTLTRDMLQYLGYQVVTCATGEEAVSLYREAAQAGRPFAVAIMDLTIPAAMGGKEAAQQILAFDPAARLIVSSGYSNDPVMAEHAEYGFCAAVVKPYRCDELQQALERVLSAP</sequence>
<evidence type="ECO:0000256" key="3">
    <source>
        <dbReference type="PROSITE-ProRule" id="PRU00169"/>
    </source>
</evidence>
<feature type="modified residue" description="4-aspartylphosphate" evidence="3">
    <location>
        <position position="644"/>
    </location>
</feature>
<dbReference type="PANTHER" id="PTHR43065:SF42">
    <property type="entry name" value="TWO-COMPONENT SENSOR PPRA"/>
    <property type="match status" value="1"/>
</dbReference>
<dbReference type="CDD" id="cd00082">
    <property type="entry name" value="HisKA"/>
    <property type="match status" value="1"/>
</dbReference>
<evidence type="ECO:0000256" key="1">
    <source>
        <dbReference type="ARBA" id="ARBA00000085"/>
    </source>
</evidence>
<dbReference type="SMART" id="SM00091">
    <property type="entry name" value="PAS"/>
    <property type="match status" value="2"/>
</dbReference>
<dbReference type="PANTHER" id="PTHR43065">
    <property type="entry name" value="SENSOR HISTIDINE KINASE"/>
    <property type="match status" value="1"/>
</dbReference>
<accession>A0ABX8J6A8</accession>
<dbReference type="PROSITE" id="PS50110">
    <property type="entry name" value="RESPONSE_REGULATORY"/>
    <property type="match status" value="1"/>
</dbReference>
<feature type="domain" description="Response regulatory" evidence="6">
    <location>
        <begin position="590"/>
        <end position="710"/>
    </location>
</feature>
<dbReference type="PROSITE" id="PS50112">
    <property type="entry name" value="PAS"/>
    <property type="match status" value="2"/>
</dbReference>
<organism evidence="9 10">
    <name type="scientific">Geomonas oryzisoli</name>
    <dbReference type="NCBI Taxonomy" id="2847992"/>
    <lineage>
        <taxon>Bacteria</taxon>
        <taxon>Pseudomonadati</taxon>
        <taxon>Thermodesulfobacteriota</taxon>
        <taxon>Desulfuromonadia</taxon>
        <taxon>Geobacterales</taxon>
        <taxon>Geobacteraceae</taxon>
        <taxon>Geomonas</taxon>
    </lineage>
</organism>
<dbReference type="Pfam" id="PF00512">
    <property type="entry name" value="HisKA"/>
    <property type="match status" value="1"/>
</dbReference>